<dbReference type="RefSeq" id="WP_208717008.1">
    <property type="nucleotide sequence ID" value="NZ_CP024768.1"/>
</dbReference>
<sequence>MPLVYITKYSLIKIGGILDIPYEKSLTASNAIQTIIASHTKEKIFSAPELRVMTMTLAVNEILNTETAGNIKIMNQRKSDIYSRKQRVIFYQDRLTYHYNKDCPNLLSDYNNFTIPAEIPEHRIEEYRKYFINNIDVFNRNEEAYYAQANAFFRVHMSPIKKSHYANSGKDSVSSNNLLQSSADEEDGKYIEEALSFFQTYKKTINKYGYASHLKEKLLQENKMSMEDYNIITAWHILKTNTKSEIISKIIKINQHSEQLFSEEVMIALGFHGCATCKALNK</sequence>
<accession>A0A6B9G2M1</accession>
<name>A0A6B9G2M1_PANCY</name>
<protein>
    <submittedName>
        <fullName evidence="1">Uncharacterized protein</fullName>
    </submittedName>
</protein>
<dbReference type="EMBL" id="CP024768">
    <property type="protein sequence ID" value="QGY31158.1"/>
    <property type="molecule type" value="Genomic_DNA"/>
</dbReference>
<evidence type="ECO:0000313" key="1">
    <source>
        <dbReference type="EMBL" id="QGY31158.1"/>
    </source>
</evidence>
<evidence type="ECO:0000313" key="2">
    <source>
        <dbReference type="Proteomes" id="UP000502005"/>
    </source>
</evidence>
<organism evidence="1 2">
    <name type="scientific">Pantoea cypripedii</name>
    <name type="common">Pectobacterium cypripedii</name>
    <name type="synonym">Erwinia cypripedii</name>
    <dbReference type="NCBI Taxonomy" id="55209"/>
    <lineage>
        <taxon>Bacteria</taxon>
        <taxon>Pseudomonadati</taxon>
        <taxon>Pseudomonadota</taxon>
        <taxon>Gammaproteobacteria</taxon>
        <taxon>Enterobacterales</taxon>
        <taxon>Erwiniaceae</taxon>
        <taxon>Pantoea</taxon>
    </lineage>
</organism>
<reference evidence="1 2" key="1">
    <citation type="submission" date="2017-11" db="EMBL/GenBank/DDBJ databases">
        <title>Genome sequence of Pantoea cypripedii NE1.</title>
        <authorList>
            <person name="Nascimento F.X."/>
        </authorList>
    </citation>
    <scope>NUCLEOTIDE SEQUENCE [LARGE SCALE GENOMIC DNA]</scope>
    <source>
        <strain evidence="1 2">NE1</strain>
    </source>
</reference>
<proteinExistence type="predicted"/>
<dbReference type="AlphaFoldDB" id="A0A6B9G2M1"/>
<dbReference type="Proteomes" id="UP000502005">
    <property type="component" value="Chromosome"/>
</dbReference>
<gene>
    <name evidence="1" type="ORF">CUN67_20380</name>
</gene>